<name>A0A097AR58_THEKI</name>
<proteinExistence type="predicted"/>
<evidence type="ECO:0000256" key="1">
    <source>
        <dbReference type="SAM" id="Phobius"/>
    </source>
</evidence>
<keyword evidence="3" id="KW-1185">Reference proteome</keyword>
<keyword evidence="1" id="KW-0812">Transmembrane</keyword>
<dbReference type="STRING" id="2325.TKV_c11270"/>
<gene>
    <name evidence="2" type="ORF">TKV_c11270</name>
</gene>
<dbReference type="Proteomes" id="UP000029669">
    <property type="component" value="Chromosome"/>
</dbReference>
<dbReference type="EMBL" id="CP009170">
    <property type="protein sequence ID" value="AIS52299.1"/>
    <property type="molecule type" value="Genomic_DNA"/>
</dbReference>
<feature type="transmembrane region" description="Helical" evidence="1">
    <location>
        <begin position="9"/>
        <end position="27"/>
    </location>
</feature>
<dbReference type="KEGG" id="tki:TKV_c11270"/>
<dbReference type="eggNOG" id="ENOG5032RHA">
    <property type="taxonomic scope" value="Bacteria"/>
</dbReference>
<organism evidence="2 3">
    <name type="scientific">Thermoanaerobacter kivui</name>
    <name type="common">Acetogenium kivui</name>
    <dbReference type="NCBI Taxonomy" id="2325"/>
    <lineage>
        <taxon>Bacteria</taxon>
        <taxon>Bacillati</taxon>
        <taxon>Bacillota</taxon>
        <taxon>Clostridia</taxon>
        <taxon>Thermoanaerobacterales</taxon>
        <taxon>Thermoanaerobacteraceae</taxon>
        <taxon>Thermoanaerobacter</taxon>
    </lineage>
</organism>
<accession>A0A097AR58</accession>
<dbReference type="RefSeq" id="WP_049685074.1">
    <property type="nucleotide sequence ID" value="NZ_CP009170.1"/>
</dbReference>
<keyword evidence="1" id="KW-1133">Transmembrane helix</keyword>
<evidence type="ECO:0000313" key="2">
    <source>
        <dbReference type="EMBL" id="AIS52299.1"/>
    </source>
</evidence>
<dbReference type="HOGENOM" id="CLU_1440430_0_0_9"/>
<protein>
    <recommendedName>
        <fullName evidence="4">Bypass of forespore C C-terminal domain-containing protein</fullName>
    </recommendedName>
</protein>
<keyword evidence="1" id="KW-0472">Membrane</keyword>
<evidence type="ECO:0008006" key="4">
    <source>
        <dbReference type="Google" id="ProtNLM"/>
    </source>
</evidence>
<sequence>MKKLFSNKMVAIYLIAIAIGVGIGYLYNVKNNERQNQDRKVIYEEKIPYQQDVLAKKMIPRSKLIFETKYLENGEVVREVQTLNPSLYGKSREEIAKIYSDWEIKSFNDEEIVLYREKRGLPADYYIISSINGYVVLLKSDGNGGKEIVEKTDIPLESLTPFDRERVMKNIIVKDKDEAYQILANLSS</sequence>
<dbReference type="OrthoDB" id="1726665at2"/>
<dbReference type="AlphaFoldDB" id="A0A097AR58"/>
<evidence type="ECO:0000313" key="3">
    <source>
        <dbReference type="Proteomes" id="UP000029669"/>
    </source>
</evidence>
<reference evidence="3" key="1">
    <citation type="journal article" date="2015" name="Genome Announc.">
        <title>Whole-Genome Sequences of 80 Environmental and Clinical Isolates of Burkholderia pseudomallei.</title>
        <authorList>
            <person name="Johnson S.L."/>
            <person name="Baker A.L."/>
            <person name="Chain P.S."/>
            <person name="Currie B.J."/>
            <person name="Daligault H.E."/>
            <person name="Davenport K.W."/>
            <person name="Davis C.B."/>
            <person name="Inglis T.J."/>
            <person name="Kaestli M."/>
            <person name="Koren S."/>
            <person name="Mayo M."/>
            <person name="Merritt A.J."/>
            <person name="Price E.P."/>
            <person name="Sarovich D.S."/>
            <person name="Warner J."/>
            <person name="Rosovitz M.J."/>
        </authorList>
    </citation>
    <scope>NUCLEOTIDE SEQUENCE [LARGE SCALE GENOMIC DNA]</scope>
    <source>
        <strain evidence="3">DSM 2030</strain>
    </source>
</reference>